<gene>
    <name evidence="2" type="ORF">RRG08_030339</name>
</gene>
<keyword evidence="3" id="KW-1185">Reference proteome</keyword>
<evidence type="ECO:0000256" key="1">
    <source>
        <dbReference type="SAM" id="MobiDB-lite"/>
    </source>
</evidence>
<comment type="caution">
    <text evidence="2">The sequence shown here is derived from an EMBL/GenBank/DDBJ whole genome shotgun (WGS) entry which is preliminary data.</text>
</comment>
<reference evidence="2" key="1">
    <citation type="journal article" date="2023" name="G3 (Bethesda)">
        <title>A reference genome for the long-term kleptoplast-retaining sea slug Elysia crispata morphotype clarki.</title>
        <authorList>
            <person name="Eastman K.E."/>
            <person name="Pendleton A.L."/>
            <person name="Shaikh M.A."/>
            <person name="Suttiyut T."/>
            <person name="Ogas R."/>
            <person name="Tomko P."/>
            <person name="Gavelis G."/>
            <person name="Widhalm J.R."/>
            <person name="Wisecaver J.H."/>
        </authorList>
    </citation>
    <scope>NUCLEOTIDE SEQUENCE</scope>
    <source>
        <strain evidence="2">ECLA1</strain>
    </source>
</reference>
<dbReference type="AlphaFoldDB" id="A0AAE0YIS1"/>
<protein>
    <submittedName>
        <fullName evidence="2">Uncharacterized protein</fullName>
    </submittedName>
</protein>
<dbReference type="EMBL" id="JAWDGP010006114">
    <property type="protein sequence ID" value="KAK3746929.1"/>
    <property type="molecule type" value="Genomic_DNA"/>
</dbReference>
<proteinExistence type="predicted"/>
<evidence type="ECO:0000313" key="2">
    <source>
        <dbReference type="EMBL" id="KAK3746929.1"/>
    </source>
</evidence>
<organism evidence="2 3">
    <name type="scientific">Elysia crispata</name>
    <name type="common">lettuce slug</name>
    <dbReference type="NCBI Taxonomy" id="231223"/>
    <lineage>
        <taxon>Eukaryota</taxon>
        <taxon>Metazoa</taxon>
        <taxon>Spiralia</taxon>
        <taxon>Lophotrochozoa</taxon>
        <taxon>Mollusca</taxon>
        <taxon>Gastropoda</taxon>
        <taxon>Heterobranchia</taxon>
        <taxon>Euthyneura</taxon>
        <taxon>Panpulmonata</taxon>
        <taxon>Sacoglossa</taxon>
        <taxon>Placobranchoidea</taxon>
        <taxon>Plakobranchidae</taxon>
        <taxon>Elysia</taxon>
    </lineage>
</organism>
<feature type="region of interest" description="Disordered" evidence="1">
    <location>
        <begin position="71"/>
        <end position="105"/>
    </location>
</feature>
<accession>A0AAE0YIS1</accession>
<sequence>MLKCSVPNLRNFRNEYQQLSLRCLVLDPVTLKSVLQDERGGGSADVMTTETLENFPKDPAVEISPLKLLRMSQSHPPSSQQLEATEVSQLSQPGGLNVQESHLID</sequence>
<name>A0AAE0YIS1_9GAST</name>
<evidence type="ECO:0000313" key="3">
    <source>
        <dbReference type="Proteomes" id="UP001283361"/>
    </source>
</evidence>
<dbReference type="Proteomes" id="UP001283361">
    <property type="component" value="Unassembled WGS sequence"/>
</dbReference>